<feature type="domain" description="Calmodulin binding protein-like N-terminal" evidence="1">
    <location>
        <begin position="55"/>
        <end position="191"/>
    </location>
</feature>
<dbReference type="GO" id="GO:0080142">
    <property type="term" value="P:regulation of salicylic acid biosynthetic process"/>
    <property type="evidence" value="ECO:0007669"/>
    <property type="project" value="TreeGrafter"/>
</dbReference>
<sequence length="681" mass="76265">MLVIQTLKRYARTIFTPLICQIVREQTGLAKQELLATMKENHINNTSSSVPKKLMLQFRNKNSVSVFSGTPLLSENQTPIEIALVDSLTGQIVNTGAASNAKVEIISFQVVGDNDCGSRTVEKFQERITSERNGKRILQGNTCVQLKHGAGFISSNVHFTHNSKHTRNGMYRLGAIVVDADLTNGTQVANGMYRLGAIVVDADLTNGTQVAWTETFLLQDRRSTYSKKHSIPFLSDKISHLKQISRARFKLMTDEGVMTVKDLLSLLYTDQKRLENILGVKADTKIWNGIVENALASEGMFLYLDPSNQRKTGVVLNVKLQLMALILEPHQYVSVNHLSYKQQVDSQILVKFASEHLEMTVSFEDEASLKEYLQSVTKFNPLPSPNQGLGSCNIMDEPTLTTPYSDVTNLSSDLTQATNSMDNSNFNMGQSTKDTSMVTSQFERGKEKALFDDKTVYSKHHYKEYISSHPPNLEGLNKLTYGTATAHNITDGGTFSKAVDILSRSLEESDELKASIVTSQSERGKEKVTFDDERVYSKNYYQEFILSHPPNPEGINKLDFLTTSTHDATEPGSSSQAVESLLDTFGIDNDNIFNQSIEEWEYLQHLMNNDYNIDLECLNNEWQSDPANSNAGVVTMAAQSVSVAIAGTRWRKVFELLKRNFVRKRISRSQGIQSHKKQRCS</sequence>
<dbReference type="InterPro" id="IPR046831">
    <property type="entry name" value="Calmodulin_bind_N"/>
</dbReference>
<gene>
    <name evidence="3" type="ORF">Tci_047822</name>
</gene>
<dbReference type="Pfam" id="PF20451">
    <property type="entry name" value="Calmod_bind_M"/>
    <property type="match status" value="1"/>
</dbReference>
<feature type="domain" description="Calmodulin binding protein central" evidence="2">
    <location>
        <begin position="234"/>
        <end position="294"/>
    </location>
</feature>
<organism evidence="3">
    <name type="scientific">Tanacetum cinerariifolium</name>
    <name type="common">Dalmatian daisy</name>
    <name type="synonym">Chrysanthemum cinerariifolium</name>
    <dbReference type="NCBI Taxonomy" id="118510"/>
    <lineage>
        <taxon>Eukaryota</taxon>
        <taxon>Viridiplantae</taxon>
        <taxon>Streptophyta</taxon>
        <taxon>Embryophyta</taxon>
        <taxon>Tracheophyta</taxon>
        <taxon>Spermatophyta</taxon>
        <taxon>Magnoliopsida</taxon>
        <taxon>eudicotyledons</taxon>
        <taxon>Gunneridae</taxon>
        <taxon>Pentapetalae</taxon>
        <taxon>asterids</taxon>
        <taxon>campanulids</taxon>
        <taxon>Asterales</taxon>
        <taxon>Asteraceae</taxon>
        <taxon>Asteroideae</taxon>
        <taxon>Anthemideae</taxon>
        <taxon>Anthemidinae</taxon>
        <taxon>Tanacetum</taxon>
    </lineage>
</organism>
<dbReference type="GO" id="GO:0043565">
    <property type="term" value="F:sequence-specific DNA binding"/>
    <property type="evidence" value="ECO:0007669"/>
    <property type="project" value="TreeGrafter"/>
</dbReference>
<dbReference type="AlphaFoldDB" id="A0A6L2MUA6"/>
<proteinExistence type="predicted"/>
<dbReference type="GO" id="GO:0005634">
    <property type="term" value="C:nucleus"/>
    <property type="evidence" value="ECO:0007669"/>
    <property type="project" value="TreeGrafter"/>
</dbReference>
<name>A0A6L2MUA6_TANCI</name>
<accession>A0A6L2MUA6</accession>
<dbReference type="PANTHER" id="PTHR31713:SF63">
    <property type="entry name" value="CALMODULIN-BINDING PROTEIN60"/>
    <property type="match status" value="1"/>
</dbReference>
<dbReference type="GO" id="GO:0005516">
    <property type="term" value="F:calmodulin binding"/>
    <property type="evidence" value="ECO:0007669"/>
    <property type="project" value="InterPro"/>
</dbReference>
<evidence type="ECO:0000313" key="3">
    <source>
        <dbReference type="EMBL" id="GEU75844.1"/>
    </source>
</evidence>
<dbReference type="InterPro" id="IPR046830">
    <property type="entry name" value="Calmod_bind_M"/>
</dbReference>
<comment type="caution">
    <text evidence="3">The sequence shown here is derived from an EMBL/GenBank/DDBJ whole genome shotgun (WGS) entry which is preliminary data.</text>
</comment>
<reference evidence="3" key="1">
    <citation type="journal article" date="2019" name="Sci. Rep.">
        <title>Draft genome of Tanacetum cinerariifolium, the natural source of mosquito coil.</title>
        <authorList>
            <person name="Yamashiro T."/>
            <person name="Shiraishi A."/>
            <person name="Satake H."/>
            <person name="Nakayama K."/>
        </authorList>
    </citation>
    <scope>NUCLEOTIDE SEQUENCE</scope>
</reference>
<dbReference type="Pfam" id="PF07887">
    <property type="entry name" value="Calmodulin_bind"/>
    <property type="match status" value="1"/>
</dbReference>
<evidence type="ECO:0000259" key="2">
    <source>
        <dbReference type="Pfam" id="PF20451"/>
    </source>
</evidence>
<dbReference type="InterPro" id="IPR012416">
    <property type="entry name" value="CBP60"/>
</dbReference>
<dbReference type="PANTHER" id="PTHR31713">
    <property type="entry name" value="OS02G0177800 PROTEIN"/>
    <property type="match status" value="1"/>
</dbReference>
<evidence type="ECO:0000259" key="1">
    <source>
        <dbReference type="Pfam" id="PF07887"/>
    </source>
</evidence>
<protein>
    <submittedName>
        <fullName evidence="3">Calmodulin-binding protein 60</fullName>
    </submittedName>
</protein>
<dbReference type="EMBL" id="BKCJ010007163">
    <property type="protein sequence ID" value="GEU75844.1"/>
    <property type="molecule type" value="Genomic_DNA"/>
</dbReference>
<dbReference type="GO" id="GO:0003700">
    <property type="term" value="F:DNA-binding transcription factor activity"/>
    <property type="evidence" value="ECO:0007669"/>
    <property type="project" value="TreeGrafter"/>
</dbReference>